<evidence type="ECO:0000313" key="4">
    <source>
        <dbReference type="Proteomes" id="UP000756132"/>
    </source>
</evidence>
<evidence type="ECO:0000313" key="3">
    <source>
        <dbReference type="EMBL" id="UJO19729.1"/>
    </source>
</evidence>
<keyword evidence="2" id="KW-0472">Membrane</keyword>
<accession>A0A9Q8PC35</accession>
<dbReference type="KEGG" id="ffu:CLAFUR5_10502"/>
<dbReference type="RefSeq" id="XP_047764095.1">
    <property type="nucleotide sequence ID" value="XM_047909650.1"/>
</dbReference>
<reference evidence="3" key="2">
    <citation type="journal article" date="2022" name="Microb. Genom.">
        <title>A chromosome-scale genome assembly of the tomato pathogen Cladosporium fulvum reveals a compartmentalized genome architecture and the presence of a dispensable chromosome.</title>
        <authorList>
            <person name="Zaccaron A.Z."/>
            <person name="Chen L.H."/>
            <person name="Samaras A."/>
            <person name="Stergiopoulos I."/>
        </authorList>
    </citation>
    <scope>NUCLEOTIDE SEQUENCE</scope>
    <source>
        <strain evidence="3">Race5_Kim</strain>
    </source>
</reference>
<gene>
    <name evidence="3" type="ORF">CLAFUR5_10502</name>
</gene>
<sequence>MLDVQPEGSSYNVESSVFVFWFYLRQQAENPFTTSKEPQRTDQPAGFALQMPKIDILSVANPMRPQVKKESSIPTVPPPPPPAPPEPKTPHAQHQGEAGESTSMYQVGTAAEVARASLDGSSDDPATLLAAMQQLAQERLEICQEMKEINTQLGDQVRKLGTMHEELMEEQGRCVGRGAGAFVGGMIVGMALFLVVERWMGCSSK</sequence>
<name>A0A9Q8PC35_PASFU</name>
<keyword evidence="4" id="KW-1185">Reference proteome</keyword>
<keyword evidence="2" id="KW-0812">Transmembrane</keyword>
<feature type="region of interest" description="Disordered" evidence="1">
    <location>
        <begin position="64"/>
        <end position="101"/>
    </location>
</feature>
<protein>
    <submittedName>
        <fullName evidence="3">Uncharacterized protein</fullName>
    </submittedName>
</protein>
<dbReference type="Proteomes" id="UP000756132">
    <property type="component" value="Chromosome 7"/>
</dbReference>
<evidence type="ECO:0000256" key="1">
    <source>
        <dbReference type="SAM" id="MobiDB-lite"/>
    </source>
</evidence>
<proteinExistence type="predicted"/>
<dbReference type="GeneID" id="71990380"/>
<feature type="transmembrane region" description="Helical" evidence="2">
    <location>
        <begin position="178"/>
        <end position="196"/>
    </location>
</feature>
<keyword evidence="2" id="KW-1133">Transmembrane helix</keyword>
<dbReference type="AlphaFoldDB" id="A0A9Q8PC35"/>
<evidence type="ECO:0000256" key="2">
    <source>
        <dbReference type="SAM" id="Phobius"/>
    </source>
</evidence>
<dbReference type="EMBL" id="CP090169">
    <property type="protein sequence ID" value="UJO19729.1"/>
    <property type="molecule type" value="Genomic_DNA"/>
</dbReference>
<reference evidence="3" key="1">
    <citation type="submission" date="2021-12" db="EMBL/GenBank/DDBJ databases">
        <authorList>
            <person name="Zaccaron A."/>
            <person name="Stergiopoulos I."/>
        </authorList>
    </citation>
    <scope>NUCLEOTIDE SEQUENCE</scope>
    <source>
        <strain evidence="3">Race5_Kim</strain>
    </source>
</reference>
<feature type="compositionally biased region" description="Pro residues" evidence="1">
    <location>
        <begin position="75"/>
        <end position="87"/>
    </location>
</feature>
<organism evidence="3 4">
    <name type="scientific">Passalora fulva</name>
    <name type="common">Tomato leaf mold</name>
    <name type="synonym">Cladosporium fulvum</name>
    <dbReference type="NCBI Taxonomy" id="5499"/>
    <lineage>
        <taxon>Eukaryota</taxon>
        <taxon>Fungi</taxon>
        <taxon>Dikarya</taxon>
        <taxon>Ascomycota</taxon>
        <taxon>Pezizomycotina</taxon>
        <taxon>Dothideomycetes</taxon>
        <taxon>Dothideomycetidae</taxon>
        <taxon>Mycosphaerellales</taxon>
        <taxon>Mycosphaerellaceae</taxon>
        <taxon>Fulvia</taxon>
    </lineage>
</organism>